<comment type="similarity">
    <text evidence="2">Belongs to the multi antimicrobial extrusion (MATE) (TC 2.A.66.1) family.</text>
</comment>
<dbReference type="EMBL" id="MCFE01000216">
    <property type="protein sequence ID" value="ORX94021.1"/>
    <property type="molecule type" value="Genomic_DNA"/>
</dbReference>
<feature type="transmembrane region" description="Helical" evidence="6">
    <location>
        <begin position="265"/>
        <end position="286"/>
    </location>
</feature>
<feature type="transmembrane region" description="Helical" evidence="6">
    <location>
        <begin position="78"/>
        <end position="103"/>
    </location>
</feature>
<dbReference type="OrthoDB" id="2126698at2759"/>
<keyword evidence="5 6" id="KW-0472">Membrane</keyword>
<dbReference type="GO" id="GO:0016020">
    <property type="term" value="C:membrane"/>
    <property type="evidence" value="ECO:0007669"/>
    <property type="project" value="UniProtKB-SubCell"/>
</dbReference>
<evidence type="ECO:0000256" key="2">
    <source>
        <dbReference type="ARBA" id="ARBA00010199"/>
    </source>
</evidence>
<sequence>MANDNIVQSKITSLSESTPLLPSNLANDIDRYPKLKAWKSEIWTLLKLSAPVILTYLLQSSIQLASVFSLGHLGPTELAVSALASMYAAVTCWSVSIGISTALDTLGSQAFTGSDDPHALGIYLQRALCIMLLLFAPISYLWWNAEYLLLWLNQDPELAALSGVFMRYLLPGAFPFVCFECLKRYLQAQGIMHASTYVLLITSPLNMFTNYWFVWGEPFNLGFIGAPLATSCTYMLMLVLLILYTKYVAGGDCWGGWSRKALEGWAPFLKLALPGTVMICCEWWAFEVSALATAYFGTTSLAAQSIILTTCSMFYTVPMGISIACSNRIGNLLGASRANHARLSSNCSLLLAIMFGLFNSTLLFSLRNVWGYLFNNDEAVIKLVAAVLPIGAMFQVFDGLGGVTGGIIRGQGKQEVGAYVNIAAYYLIAFPIGYYLAFVREMGLAGIWWGLLTALVVVSVGQGAAILFTNWTEEVRKCKERVNSDSKIEEE</sequence>
<keyword evidence="3 6" id="KW-0812">Transmembrane</keyword>
<dbReference type="AlphaFoldDB" id="A0A1Y1Y7N1"/>
<evidence type="ECO:0000313" key="7">
    <source>
        <dbReference type="EMBL" id="ORX94021.1"/>
    </source>
</evidence>
<gene>
    <name evidence="7" type="ORF">K493DRAFT_330043</name>
</gene>
<feature type="transmembrane region" description="Helical" evidence="6">
    <location>
        <begin position="347"/>
        <end position="367"/>
    </location>
</feature>
<evidence type="ECO:0000256" key="1">
    <source>
        <dbReference type="ARBA" id="ARBA00004141"/>
    </source>
</evidence>
<keyword evidence="4 6" id="KW-1133">Transmembrane helix</keyword>
<evidence type="ECO:0000256" key="3">
    <source>
        <dbReference type="ARBA" id="ARBA00022692"/>
    </source>
</evidence>
<protein>
    <submittedName>
        <fullName evidence="7">MATE efflux family protein</fullName>
    </submittedName>
</protein>
<feature type="transmembrane region" description="Helical" evidence="6">
    <location>
        <begin position="379"/>
        <end position="397"/>
    </location>
</feature>
<dbReference type="GO" id="GO:1990961">
    <property type="term" value="P:xenobiotic detoxification by transmembrane export across the plasma membrane"/>
    <property type="evidence" value="ECO:0007669"/>
    <property type="project" value="InterPro"/>
</dbReference>
<evidence type="ECO:0000256" key="5">
    <source>
        <dbReference type="ARBA" id="ARBA00023136"/>
    </source>
</evidence>
<name>A0A1Y1Y7N1_9FUNG</name>
<dbReference type="STRING" id="1314790.A0A1Y1Y7N1"/>
<proteinExistence type="inferred from homology"/>
<dbReference type="GO" id="GO:0015297">
    <property type="term" value="F:antiporter activity"/>
    <property type="evidence" value="ECO:0007669"/>
    <property type="project" value="InterPro"/>
</dbReference>
<dbReference type="Pfam" id="PF01554">
    <property type="entry name" value="MatE"/>
    <property type="match status" value="2"/>
</dbReference>
<dbReference type="CDD" id="cd13132">
    <property type="entry name" value="MATE_eukaryotic"/>
    <property type="match status" value="1"/>
</dbReference>
<feature type="transmembrane region" description="Helical" evidence="6">
    <location>
        <begin position="42"/>
        <end position="58"/>
    </location>
</feature>
<evidence type="ECO:0000256" key="4">
    <source>
        <dbReference type="ARBA" id="ARBA00022989"/>
    </source>
</evidence>
<feature type="transmembrane region" description="Helical" evidence="6">
    <location>
        <begin position="163"/>
        <end position="182"/>
    </location>
</feature>
<dbReference type="Proteomes" id="UP000193498">
    <property type="component" value="Unassembled WGS sequence"/>
</dbReference>
<feature type="transmembrane region" description="Helical" evidence="6">
    <location>
        <begin position="221"/>
        <end position="244"/>
    </location>
</feature>
<accession>A0A1Y1Y7N1</accession>
<evidence type="ECO:0000256" key="6">
    <source>
        <dbReference type="SAM" id="Phobius"/>
    </source>
</evidence>
<feature type="transmembrane region" description="Helical" evidence="6">
    <location>
        <begin position="418"/>
        <end position="436"/>
    </location>
</feature>
<dbReference type="GO" id="GO:0042910">
    <property type="term" value="F:xenobiotic transmembrane transporter activity"/>
    <property type="evidence" value="ECO:0007669"/>
    <property type="project" value="InterPro"/>
</dbReference>
<comment type="caution">
    <text evidence="7">The sequence shown here is derived from an EMBL/GenBank/DDBJ whole genome shotgun (WGS) entry which is preliminary data.</text>
</comment>
<comment type="subcellular location">
    <subcellularLocation>
        <location evidence="1">Membrane</location>
        <topology evidence="1">Multi-pass membrane protein</topology>
    </subcellularLocation>
</comment>
<organism evidence="7 8">
    <name type="scientific">Basidiobolus meristosporus CBS 931.73</name>
    <dbReference type="NCBI Taxonomy" id="1314790"/>
    <lineage>
        <taxon>Eukaryota</taxon>
        <taxon>Fungi</taxon>
        <taxon>Fungi incertae sedis</taxon>
        <taxon>Zoopagomycota</taxon>
        <taxon>Entomophthoromycotina</taxon>
        <taxon>Basidiobolomycetes</taxon>
        <taxon>Basidiobolales</taxon>
        <taxon>Basidiobolaceae</taxon>
        <taxon>Basidiobolus</taxon>
    </lineage>
</organism>
<feature type="transmembrane region" description="Helical" evidence="6">
    <location>
        <begin position="448"/>
        <end position="471"/>
    </location>
</feature>
<evidence type="ECO:0000313" key="8">
    <source>
        <dbReference type="Proteomes" id="UP000193498"/>
    </source>
</evidence>
<dbReference type="FunCoup" id="A0A1Y1Y7N1">
    <property type="interactions" value="52"/>
</dbReference>
<reference evidence="7 8" key="1">
    <citation type="submission" date="2016-07" db="EMBL/GenBank/DDBJ databases">
        <title>Pervasive Adenine N6-methylation of Active Genes in Fungi.</title>
        <authorList>
            <consortium name="DOE Joint Genome Institute"/>
            <person name="Mondo S.J."/>
            <person name="Dannebaum R.O."/>
            <person name="Kuo R.C."/>
            <person name="Labutti K."/>
            <person name="Haridas S."/>
            <person name="Kuo A."/>
            <person name="Salamov A."/>
            <person name="Ahrendt S.R."/>
            <person name="Lipzen A."/>
            <person name="Sullivan W."/>
            <person name="Andreopoulos W.B."/>
            <person name="Clum A."/>
            <person name="Lindquist E."/>
            <person name="Daum C."/>
            <person name="Ramamoorthy G.K."/>
            <person name="Gryganskyi A."/>
            <person name="Culley D."/>
            <person name="Magnuson J.K."/>
            <person name="James T.Y."/>
            <person name="O'Malley M.A."/>
            <person name="Stajich J.E."/>
            <person name="Spatafora J.W."/>
            <person name="Visel A."/>
            <person name="Grigoriev I.V."/>
        </authorList>
    </citation>
    <scope>NUCLEOTIDE SEQUENCE [LARGE SCALE GENOMIC DNA]</scope>
    <source>
        <strain evidence="7 8">CBS 931.73</strain>
    </source>
</reference>
<dbReference type="InParanoid" id="A0A1Y1Y7N1"/>
<feature type="transmembrane region" description="Helical" evidence="6">
    <location>
        <begin position="306"/>
        <end position="326"/>
    </location>
</feature>
<feature type="transmembrane region" description="Helical" evidence="6">
    <location>
        <begin position="123"/>
        <end position="143"/>
    </location>
</feature>
<dbReference type="NCBIfam" id="TIGR00797">
    <property type="entry name" value="matE"/>
    <property type="match status" value="1"/>
</dbReference>
<dbReference type="InterPro" id="IPR045069">
    <property type="entry name" value="MATE_euk"/>
</dbReference>
<feature type="transmembrane region" description="Helical" evidence="6">
    <location>
        <begin position="194"/>
        <end position="215"/>
    </location>
</feature>
<dbReference type="PANTHER" id="PTHR11206">
    <property type="entry name" value="MULTIDRUG RESISTANCE PROTEIN"/>
    <property type="match status" value="1"/>
</dbReference>
<keyword evidence="8" id="KW-1185">Reference proteome</keyword>
<dbReference type="InterPro" id="IPR002528">
    <property type="entry name" value="MATE_fam"/>
</dbReference>